<keyword evidence="1" id="KW-0808">Transferase</keyword>
<keyword evidence="2" id="KW-0548">Nucleotidyltransferase</keyword>
<dbReference type="GeneID" id="55609220"/>
<dbReference type="KEGG" id="vg:55609220"/>
<gene>
    <name evidence="4" type="primary">77</name>
    <name evidence="4" type="ORF">SEA_ANNADREAMY_77</name>
</gene>
<dbReference type="InterPro" id="IPR014729">
    <property type="entry name" value="Rossmann-like_a/b/a_fold"/>
</dbReference>
<dbReference type="Gene3D" id="3.40.50.620">
    <property type="entry name" value="HUPs"/>
    <property type="match status" value="1"/>
</dbReference>
<sequence>MPNVYTGGTFDLFHEGHVELLRSCKRLAGDGKVVVALNTDEFIGRFKNNLPVQTFRERKTVLESCRYVDLVIPNVGEEDSKVTIIEACSVLHKMGESLIEVIAIGSDWAGRDYYGQMGFTKEWLDENDLILVYIDRRTGMSTTKIKDKLKNGS</sequence>
<dbReference type="RefSeq" id="YP_009839043.1">
    <property type="nucleotide sequence ID" value="NC_048719.1"/>
</dbReference>
<evidence type="ECO:0000259" key="3">
    <source>
        <dbReference type="Pfam" id="PF01467"/>
    </source>
</evidence>
<dbReference type="Pfam" id="PF01467">
    <property type="entry name" value="CTP_transf_like"/>
    <property type="match status" value="1"/>
</dbReference>
<reference evidence="4 5" key="1">
    <citation type="submission" date="2018-06" db="EMBL/GenBank/DDBJ databases">
        <authorList>
            <person name="Moussa A."/>
            <person name="Couoh J.M."/>
            <person name="Harbem L."/>
            <person name="Okocha J.C."/>
            <person name="Taylor D."/>
            <person name="Teutsch A.B."/>
            <person name="Smith B.R."/>
            <person name="Suri N."/>
            <person name="Layton S.R."/>
            <person name="Kim T."/>
            <person name="Hughes L.E."/>
            <person name="Garlena R.A."/>
            <person name="Russell D.A."/>
            <person name="Pope W.H."/>
            <person name="Jacobs-Sera D."/>
            <person name="Hatfull G.F."/>
        </authorList>
    </citation>
    <scope>NUCLEOTIDE SEQUENCE [LARGE SCALE GENOMIC DNA]</scope>
</reference>
<accession>A0A345GTC5</accession>
<organism evidence="4 5">
    <name type="scientific">Streptomyces phage Annadreamy</name>
    <dbReference type="NCBI Taxonomy" id="2250335"/>
    <lineage>
        <taxon>Viruses</taxon>
        <taxon>Duplodnaviria</taxon>
        <taxon>Heunggongvirae</taxon>
        <taxon>Uroviricota</taxon>
        <taxon>Caudoviricetes</taxon>
        <taxon>Stanwilliamsviridae</taxon>
        <taxon>Loccivirinae</taxon>
        <taxon>Annadreamyvirus</taxon>
        <taxon>Annadreamyvirus annadreamy</taxon>
    </lineage>
</organism>
<evidence type="ECO:0000256" key="1">
    <source>
        <dbReference type="ARBA" id="ARBA00022679"/>
    </source>
</evidence>
<dbReference type="PANTHER" id="PTHR43793">
    <property type="entry name" value="FAD SYNTHASE"/>
    <property type="match status" value="1"/>
</dbReference>
<dbReference type="SUPFAM" id="SSF52374">
    <property type="entry name" value="Nucleotidylyl transferase"/>
    <property type="match status" value="1"/>
</dbReference>
<keyword evidence="5" id="KW-1185">Reference proteome</keyword>
<dbReference type="Proteomes" id="UP000259354">
    <property type="component" value="Segment"/>
</dbReference>
<proteinExistence type="predicted"/>
<protein>
    <submittedName>
        <fullName evidence="4">Nucleotidyltransferase</fullName>
    </submittedName>
</protein>
<dbReference type="GO" id="GO:0016779">
    <property type="term" value="F:nucleotidyltransferase activity"/>
    <property type="evidence" value="ECO:0007669"/>
    <property type="project" value="UniProtKB-KW"/>
</dbReference>
<evidence type="ECO:0000256" key="2">
    <source>
        <dbReference type="ARBA" id="ARBA00022695"/>
    </source>
</evidence>
<dbReference type="InterPro" id="IPR004821">
    <property type="entry name" value="Cyt_trans-like"/>
</dbReference>
<evidence type="ECO:0000313" key="4">
    <source>
        <dbReference type="EMBL" id="AXG66197.1"/>
    </source>
</evidence>
<dbReference type="InterPro" id="IPR050385">
    <property type="entry name" value="Archaeal_FAD_synthase"/>
</dbReference>
<dbReference type="EMBL" id="MH536811">
    <property type="protein sequence ID" value="AXG66197.1"/>
    <property type="molecule type" value="Genomic_DNA"/>
</dbReference>
<dbReference type="NCBIfam" id="TIGR00125">
    <property type="entry name" value="cyt_tran_rel"/>
    <property type="match status" value="1"/>
</dbReference>
<feature type="domain" description="Cytidyltransferase-like" evidence="3">
    <location>
        <begin position="5"/>
        <end position="147"/>
    </location>
</feature>
<evidence type="ECO:0000313" key="5">
    <source>
        <dbReference type="Proteomes" id="UP000259354"/>
    </source>
</evidence>
<name>A0A345GTC5_9CAUD</name>
<dbReference type="PANTHER" id="PTHR43793:SF1">
    <property type="entry name" value="FAD SYNTHASE"/>
    <property type="match status" value="1"/>
</dbReference>